<sequence>MALSIETDRITLFDQNNPCYFQVVDRTSSDDLAPVLFNALLPPLDCNASISGDYAQVQCGNFRSRLPSDPERSWDINNHSFLKAFQAYAVFTIQAVLPANSSRKVVSGTDEQLEWLSDQQFNRVPDVNTADARGVTRLHLASRAGNQISVAEQLREKVWHSPVTEAGQTPLSMARVKGQQKVMQLLQAEGAIETPGYLDSDPSTLLYQRYSQPQVHPEPQIYQPDYRHPVSERLPGQNFEQHCQSGCSTGIDGSDGLGGYRFRKAIAAIGRGEDPVSQGIERTVQGMVKISYEHFPEETQKVLNGLTASGEAVDAVVDFADKATGRVVSKKWNSLDQVTRDELAGYGKIFSVIAPPAKVRSLMSLDQLSGKHWSFNPKKDVDFRGTGKSFKDGLEEAFKRTGIPRENFKVTQWGKDINGKSIPTEYTSSNGASVNVDIPEWNNIRSDGTLGAGPHQPHIGYQTPGRGKERIRGHIFIDNIPATRR</sequence>
<dbReference type="Proteomes" id="UP000028073">
    <property type="component" value="Unassembled WGS sequence"/>
</dbReference>
<comment type="caution">
    <text evidence="2">The sequence shown here is derived from an EMBL/GenBank/DDBJ whole genome shotgun (WGS) entry which is preliminary data.</text>
</comment>
<dbReference type="Pfam" id="PF15540">
    <property type="entry name" value="Ntox47"/>
    <property type="match status" value="1"/>
</dbReference>
<dbReference type="STRING" id="1137799.GZ78_17585"/>
<feature type="domain" description="Bacterial toxin 47" evidence="1">
    <location>
        <begin position="373"/>
        <end position="482"/>
    </location>
</feature>
<evidence type="ECO:0000259" key="1">
    <source>
        <dbReference type="Pfam" id="PF15540"/>
    </source>
</evidence>
<dbReference type="Gene3D" id="1.25.40.20">
    <property type="entry name" value="Ankyrin repeat-containing domain"/>
    <property type="match status" value="1"/>
</dbReference>
<keyword evidence="3" id="KW-1185">Reference proteome</keyword>
<evidence type="ECO:0000313" key="3">
    <source>
        <dbReference type="Proteomes" id="UP000028073"/>
    </source>
</evidence>
<evidence type="ECO:0000313" key="2">
    <source>
        <dbReference type="EMBL" id="KEQ17556.1"/>
    </source>
</evidence>
<dbReference type="EMBL" id="JOKH01000003">
    <property type="protein sequence ID" value="KEQ17556.1"/>
    <property type="molecule type" value="Genomic_DNA"/>
</dbReference>
<reference evidence="2 3" key="1">
    <citation type="submission" date="2014-06" db="EMBL/GenBank/DDBJ databases">
        <title>Whole Genome Sequences of Three Symbiotic Endozoicomonas Bacteria.</title>
        <authorList>
            <person name="Neave M.J."/>
            <person name="Apprill A."/>
            <person name="Voolstra C.R."/>
        </authorList>
    </citation>
    <scope>NUCLEOTIDE SEQUENCE [LARGE SCALE GENOMIC DNA]</scope>
    <source>
        <strain evidence="2 3">DSM 25634</strain>
    </source>
</reference>
<organism evidence="2 3">
    <name type="scientific">Endozoicomonas numazuensis</name>
    <dbReference type="NCBI Taxonomy" id="1137799"/>
    <lineage>
        <taxon>Bacteria</taxon>
        <taxon>Pseudomonadati</taxon>
        <taxon>Pseudomonadota</taxon>
        <taxon>Gammaproteobacteria</taxon>
        <taxon>Oceanospirillales</taxon>
        <taxon>Endozoicomonadaceae</taxon>
        <taxon>Endozoicomonas</taxon>
    </lineage>
</organism>
<gene>
    <name evidence="2" type="ORF">GZ78_17585</name>
</gene>
<dbReference type="eggNOG" id="COG1372">
    <property type="taxonomic scope" value="Bacteria"/>
</dbReference>
<dbReference type="AlphaFoldDB" id="A0A081NGI3"/>
<dbReference type="SUPFAM" id="SSF48403">
    <property type="entry name" value="Ankyrin repeat"/>
    <property type="match status" value="1"/>
</dbReference>
<dbReference type="InterPro" id="IPR029103">
    <property type="entry name" value="Ntox47"/>
</dbReference>
<dbReference type="InterPro" id="IPR036770">
    <property type="entry name" value="Ankyrin_rpt-contain_sf"/>
</dbReference>
<name>A0A081NGI3_9GAMM</name>
<protein>
    <recommendedName>
        <fullName evidence="1">Bacterial toxin 47 domain-containing protein</fullName>
    </recommendedName>
</protein>
<accession>A0A081NGI3</accession>
<proteinExistence type="predicted"/>